<dbReference type="EMBL" id="JARYZI010000011">
    <property type="protein sequence ID" value="MDH8679284.1"/>
    <property type="molecule type" value="Genomic_DNA"/>
</dbReference>
<evidence type="ECO:0000313" key="2">
    <source>
        <dbReference type="Proteomes" id="UP001158045"/>
    </source>
</evidence>
<gene>
    <name evidence="1" type="ORF">QE109_14090</name>
</gene>
<proteinExistence type="predicted"/>
<comment type="caution">
    <text evidence="1">The sequence shown here is derived from an EMBL/GenBank/DDBJ whole genome shotgun (WGS) entry which is preliminary data.</text>
</comment>
<keyword evidence="2" id="KW-1185">Reference proteome</keyword>
<reference evidence="1 2" key="1">
    <citation type="submission" date="2023-04" db="EMBL/GenBank/DDBJ databases">
        <title>Fusibacter bizertensis strain WBS, isolated from littoral bottom sediments of the Arctic seas - biochemical and genomic analysis.</title>
        <authorList>
            <person name="Brioukhanov A.L."/>
        </authorList>
    </citation>
    <scope>NUCLEOTIDE SEQUENCE [LARGE SCALE GENOMIC DNA]</scope>
    <source>
        <strain evidence="1 2">WBS</strain>
    </source>
</reference>
<sequence length="190" mass="22461">MDTLDIRNTKESLNDNYDECEDSIIESNTNYLESTTETTTDLDSPMDFSGKISDFSFLEEEYSFFNEGGKLTYDKVAEKMVEDFLVSLFDENEDFSFQILEYNNLHISFYQMSDGYGYIEYKPNENDSILYFSAYVSLRYKGFISPLNYSPIGTEDFYVINLYDWVLIRDQFNYKLYPSGYYFKLFPVVD</sequence>
<evidence type="ECO:0008006" key="3">
    <source>
        <dbReference type="Google" id="ProtNLM"/>
    </source>
</evidence>
<protein>
    <recommendedName>
        <fullName evidence="3">DUF5348 domain-containing protein</fullName>
    </recommendedName>
</protein>
<dbReference type="RefSeq" id="WP_281095182.1">
    <property type="nucleotide sequence ID" value="NZ_JARYZI010000011.1"/>
</dbReference>
<accession>A0ABT6NFU8</accession>
<organism evidence="1 2">
    <name type="scientific">Fusibacter bizertensis</name>
    <dbReference type="NCBI Taxonomy" id="1488331"/>
    <lineage>
        <taxon>Bacteria</taxon>
        <taxon>Bacillati</taxon>
        <taxon>Bacillota</taxon>
        <taxon>Clostridia</taxon>
        <taxon>Eubacteriales</taxon>
        <taxon>Eubacteriales Family XII. Incertae Sedis</taxon>
        <taxon>Fusibacter</taxon>
    </lineage>
</organism>
<evidence type="ECO:0000313" key="1">
    <source>
        <dbReference type="EMBL" id="MDH8679284.1"/>
    </source>
</evidence>
<dbReference type="Proteomes" id="UP001158045">
    <property type="component" value="Unassembled WGS sequence"/>
</dbReference>
<name>A0ABT6NFU8_9FIRM</name>